<evidence type="ECO:0000256" key="1">
    <source>
        <dbReference type="ARBA" id="ARBA00009283"/>
    </source>
</evidence>
<dbReference type="OrthoDB" id="5914180at2759"/>
<gene>
    <name evidence="4" type="ORF">SBAD_LOCUS4397</name>
</gene>
<dbReference type="Proteomes" id="UP000270296">
    <property type="component" value="Unassembled WGS sequence"/>
</dbReference>
<evidence type="ECO:0000313" key="5">
    <source>
        <dbReference type="Proteomes" id="UP000270296"/>
    </source>
</evidence>
<dbReference type="PANTHER" id="PTHR11782">
    <property type="entry name" value="ADENOSINE/GUANOSINE DIPHOSPHATASE"/>
    <property type="match status" value="1"/>
</dbReference>
<dbReference type="Gene3D" id="3.30.420.150">
    <property type="entry name" value="Exopolyphosphatase. Domain 2"/>
    <property type="match status" value="1"/>
</dbReference>
<evidence type="ECO:0000313" key="6">
    <source>
        <dbReference type="WBParaSite" id="SBAD_0000458701-mRNA-1"/>
    </source>
</evidence>
<evidence type="ECO:0000256" key="2">
    <source>
        <dbReference type="ARBA" id="ARBA00022801"/>
    </source>
</evidence>
<protein>
    <submittedName>
        <fullName evidence="6">Ubiquitin-like domain-containing protein</fullName>
    </submittedName>
</protein>
<keyword evidence="3" id="KW-0472">Membrane</keyword>
<dbReference type="AlphaFoldDB" id="A0A183ILA1"/>
<evidence type="ECO:0000313" key="4">
    <source>
        <dbReference type="EMBL" id="VDP04244.1"/>
    </source>
</evidence>
<feature type="transmembrane region" description="Helical" evidence="3">
    <location>
        <begin position="97"/>
        <end position="117"/>
    </location>
</feature>
<keyword evidence="3" id="KW-0812">Transmembrane</keyword>
<reference evidence="4 5" key="2">
    <citation type="submission" date="2018-11" db="EMBL/GenBank/DDBJ databases">
        <authorList>
            <consortium name="Pathogen Informatics"/>
        </authorList>
    </citation>
    <scope>NUCLEOTIDE SEQUENCE [LARGE SCALE GENOMIC DNA]</scope>
</reference>
<sequence length="479" mass="52603">MEMKSASEKRWTISLLRPGTSSPVKLAVNSSDTVAQVISAYSEQQKVKKPFLLVLRQLDYSMLEPSQSLKSCGVNNGDELVICGKYDESFNSYSSTWFLIAIAVLLGGGCIIAINVLKCMSGTIPDQYGIVIDADTDNTSLYIYKWNGQRNSTGIVEQFADTCISEGGLASFADNLSGIFSLLGKCLNYAALTIPSNRKAFTYLYLGAGSAMHLLKMKDPGASCEIFSSTRDVIKVYNFAFKSASIISGHTQAVDEWISLNYLRKSISSSQNGEISDFLGLLNLGETSASIAFPTSHPSSFSETVELFGKDVDIYGQSFLCFGLNQAMVSFSSIIADPCSPCGSITSYSRKDIFNDLCSLTLRETFEVSEYTFNGTCDQNACSDYLGKLFEDDSCIGKIFQMFSFVKLTLKIDGEKVTWPLGFILNATNTLPTESPIELISSITYILLMVLCCLILISGFNFFLRMIILKSRKKSFSQL</sequence>
<organism evidence="6">
    <name type="scientific">Soboliphyme baturini</name>
    <dbReference type="NCBI Taxonomy" id="241478"/>
    <lineage>
        <taxon>Eukaryota</taxon>
        <taxon>Metazoa</taxon>
        <taxon>Ecdysozoa</taxon>
        <taxon>Nematoda</taxon>
        <taxon>Enoplea</taxon>
        <taxon>Dorylaimia</taxon>
        <taxon>Dioctophymatida</taxon>
        <taxon>Dioctophymatoidea</taxon>
        <taxon>Soboliphymatidae</taxon>
        <taxon>Soboliphyme</taxon>
    </lineage>
</organism>
<evidence type="ECO:0000256" key="3">
    <source>
        <dbReference type="SAM" id="Phobius"/>
    </source>
</evidence>
<dbReference type="GO" id="GO:0004382">
    <property type="term" value="F:GDP phosphatase activity"/>
    <property type="evidence" value="ECO:0007669"/>
    <property type="project" value="TreeGrafter"/>
</dbReference>
<dbReference type="WBParaSite" id="SBAD_0000458701-mRNA-1">
    <property type="protein sequence ID" value="SBAD_0000458701-mRNA-1"/>
    <property type="gene ID" value="SBAD_0000458701"/>
</dbReference>
<proteinExistence type="inferred from homology"/>
<keyword evidence="2" id="KW-0378">Hydrolase</keyword>
<dbReference type="EMBL" id="UZAM01008294">
    <property type="protein sequence ID" value="VDP04244.1"/>
    <property type="molecule type" value="Genomic_DNA"/>
</dbReference>
<dbReference type="GO" id="GO:0009134">
    <property type="term" value="P:nucleoside diphosphate catabolic process"/>
    <property type="evidence" value="ECO:0007669"/>
    <property type="project" value="TreeGrafter"/>
</dbReference>
<dbReference type="Pfam" id="PF01150">
    <property type="entry name" value="GDA1_CD39"/>
    <property type="match status" value="1"/>
</dbReference>
<comment type="similarity">
    <text evidence="1">Belongs to the GDA1/CD39 NTPase family.</text>
</comment>
<reference evidence="6" key="1">
    <citation type="submission" date="2016-06" db="UniProtKB">
        <authorList>
            <consortium name="WormBaseParasite"/>
        </authorList>
    </citation>
    <scope>IDENTIFICATION</scope>
</reference>
<dbReference type="PANTHER" id="PTHR11782:SF83">
    <property type="entry name" value="GUANOSINE-DIPHOSPHATASE"/>
    <property type="match status" value="1"/>
</dbReference>
<dbReference type="Gene3D" id="3.30.420.40">
    <property type="match status" value="1"/>
</dbReference>
<feature type="transmembrane region" description="Helical" evidence="3">
    <location>
        <begin position="443"/>
        <end position="464"/>
    </location>
</feature>
<keyword evidence="5" id="KW-1185">Reference proteome</keyword>
<name>A0A183ILA1_9BILA</name>
<dbReference type="GO" id="GO:0017111">
    <property type="term" value="F:ribonucleoside triphosphate phosphatase activity"/>
    <property type="evidence" value="ECO:0007669"/>
    <property type="project" value="TreeGrafter"/>
</dbReference>
<dbReference type="GO" id="GO:0005886">
    <property type="term" value="C:plasma membrane"/>
    <property type="evidence" value="ECO:0007669"/>
    <property type="project" value="TreeGrafter"/>
</dbReference>
<dbReference type="GO" id="GO:0045134">
    <property type="term" value="F:UDP phosphatase activity"/>
    <property type="evidence" value="ECO:0007669"/>
    <property type="project" value="TreeGrafter"/>
</dbReference>
<dbReference type="InterPro" id="IPR000407">
    <property type="entry name" value="GDA1_CD39_NTPase"/>
</dbReference>
<keyword evidence="3" id="KW-1133">Transmembrane helix</keyword>
<accession>A0A183ILA1</accession>